<evidence type="ECO:0000313" key="5">
    <source>
        <dbReference type="Proteomes" id="UP000094463"/>
    </source>
</evidence>
<keyword evidence="5" id="KW-1185">Reference proteome</keyword>
<proteinExistence type="predicted"/>
<dbReference type="GO" id="GO:0000160">
    <property type="term" value="P:phosphorelay signal transduction system"/>
    <property type="evidence" value="ECO:0007669"/>
    <property type="project" value="InterPro"/>
</dbReference>
<name>A0A1D7QS39_9BACI</name>
<dbReference type="SMART" id="SM00448">
    <property type="entry name" value="REC"/>
    <property type="match status" value="1"/>
</dbReference>
<dbReference type="PROSITE" id="PS50110">
    <property type="entry name" value="RESPONSE_REGULATORY"/>
    <property type="match status" value="1"/>
</dbReference>
<dbReference type="STRING" id="632773.BBEV_0414"/>
<dbReference type="Gene3D" id="3.40.50.2300">
    <property type="match status" value="1"/>
</dbReference>
<dbReference type="PANTHER" id="PTHR44591:SF3">
    <property type="entry name" value="RESPONSE REGULATORY DOMAIN-CONTAINING PROTEIN"/>
    <property type="match status" value="1"/>
</dbReference>
<dbReference type="PANTHER" id="PTHR44591">
    <property type="entry name" value="STRESS RESPONSE REGULATOR PROTEIN 1"/>
    <property type="match status" value="1"/>
</dbReference>
<dbReference type="SUPFAM" id="SSF52172">
    <property type="entry name" value="CheY-like"/>
    <property type="match status" value="1"/>
</dbReference>
<evidence type="ECO:0000256" key="1">
    <source>
        <dbReference type="ARBA" id="ARBA00022553"/>
    </source>
</evidence>
<protein>
    <submittedName>
        <fullName evidence="4">Response regulator receiver protein</fullName>
    </submittedName>
</protein>
<feature type="modified residue" description="4-aspartylphosphate" evidence="2">
    <location>
        <position position="63"/>
    </location>
</feature>
<organism evidence="4 5">
    <name type="scientific">Salisediminibacterium beveridgei</name>
    <dbReference type="NCBI Taxonomy" id="632773"/>
    <lineage>
        <taxon>Bacteria</taxon>
        <taxon>Bacillati</taxon>
        <taxon>Bacillota</taxon>
        <taxon>Bacilli</taxon>
        <taxon>Bacillales</taxon>
        <taxon>Bacillaceae</taxon>
        <taxon>Salisediminibacterium</taxon>
    </lineage>
</organism>
<dbReference type="InterPro" id="IPR011006">
    <property type="entry name" value="CheY-like_superfamily"/>
</dbReference>
<dbReference type="RefSeq" id="WP_069363944.1">
    <property type="nucleotide sequence ID" value="NZ_CP012502.1"/>
</dbReference>
<dbReference type="AlphaFoldDB" id="A0A1D7QS39"/>
<dbReference type="Proteomes" id="UP000094463">
    <property type="component" value="Chromosome"/>
</dbReference>
<reference evidence="4 5" key="1">
    <citation type="submission" date="2015-08" db="EMBL/GenBank/DDBJ databases">
        <title>The complete genome sequence of Bacillus beveridgei MLTeJB.</title>
        <authorList>
            <person name="Hanson T.E."/>
            <person name="Mesa C."/>
            <person name="Basesman S.M."/>
            <person name="Oremland R.S."/>
        </authorList>
    </citation>
    <scope>NUCLEOTIDE SEQUENCE [LARGE SCALE GENOMIC DNA]</scope>
    <source>
        <strain evidence="4 5">MLTeJB</strain>
    </source>
</reference>
<evidence type="ECO:0000259" key="3">
    <source>
        <dbReference type="PROSITE" id="PS50110"/>
    </source>
</evidence>
<evidence type="ECO:0000256" key="2">
    <source>
        <dbReference type="PROSITE-ProRule" id="PRU00169"/>
    </source>
</evidence>
<keyword evidence="1 2" id="KW-0597">Phosphoprotein</keyword>
<dbReference type="Pfam" id="PF00072">
    <property type="entry name" value="Response_reg"/>
    <property type="match status" value="1"/>
</dbReference>
<dbReference type="EMBL" id="CP012502">
    <property type="protein sequence ID" value="AOM81808.1"/>
    <property type="molecule type" value="Genomic_DNA"/>
</dbReference>
<gene>
    <name evidence="4" type="ORF">BBEV_0414</name>
</gene>
<dbReference type="InterPro" id="IPR050595">
    <property type="entry name" value="Bact_response_regulator"/>
</dbReference>
<feature type="domain" description="Response regulatory" evidence="3">
    <location>
        <begin position="12"/>
        <end position="130"/>
    </location>
</feature>
<accession>A0A1D7QS39</accession>
<dbReference type="InterPro" id="IPR001789">
    <property type="entry name" value="Sig_transdc_resp-reg_receiver"/>
</dbReference>
<dbReference type="CDD" id="cd17546">
    <property type="entry name" value="REC_hyHK_CKI1_RcsC-like"/>
    <property type="match status" value="1"/>
</dbReference>
<dbReference type="KEGG" id="bbev:BBEV_0414"/>
<sequence length="130" mass="14640">MNPGGEEKLTSRILVVDDEAVLRMLIEDTLESEGYLVETAEDGQQAMERLTGHDALVDLVIIDYMMPEMTGIEVVKEIKEQQEKPPLFLLLTAKPDEEEAGKRYSDLGVDAFMAKPFKPSELVERLRGML</sequence>
<evidence type="ECO:0000313" key="4">
    <source>
        <dbReference type="EMBL" id="AOM81808.1"/>
    </source>
</evidence>